<dbReference type="Pfam" id="PF13338">
    <property type="entry name" value="AbiEi_4"/>
    <property type="match status" value="1"/>
</dbReference>
<gene>
    <name evidence="3" type="ORF">LEUCIP111803_01760</name>
</gene>
<dbReference type="InterPro" id="IPR007569">
    <property type="entry name" value="DUF559"/>
</dbReference>
<dbReference type="Pfam" id="PF04480">
    <property type="entry name" value="DUF559"/>
    <property type="match status" value="1"/>
</dbReference>
<sequence>MLLLEKMRAADGIVRSRDLQAQGVSRHAIAKAVRAGTVRRLRRNWITLPDTDGDLQAAADRGVILSCVTQARRLGLWVPERPKHPHVAAPGGRHIEAPSCRVHWSAPIVPRTPSTLEDPLENVLMYTAKCQSHDFALAIWESALNKQLIDYAKLESLPFVGAARDLVRECSPHADSGLESIFRTRLAWLRVPIRPQIWLYGHRVDLFIGDRLVVQIDGRDHVGAQRTADNKHDIELKLRGYHVIRVSYEQIMFDWPSVQFLVQEAVARGLHLAKRRHGRD</sequence>
<evidence type="ECO:0008006" key="5">
    <source>
        <dbReference type="Google" id="ProtNLM"/>
    </source>
</evidence>
<keyword evidence="4" id="KW-1185">Reference proteome</keyword>
<comment type="caution">
    <text evidence="3">The sequence shown here is derived from an EMBL/GenBank/DDBJ whole genome shotgun (WGS) entry which is preliminary data.</text>
</comment>
<evidence type="ECO:0000313" key="3">
    <source>
        <dbReference type="EMBL" id="CAG7614144.1"/>
    </source>
</evidence>
<organism evidence="3 4">
    <name type="scientific">Leucobacter soli</name>
    <dbReference type="NCBI Taxonomy" id="2812850"/>
    <lineage>
        <taxon>Bacteria</taxon>
        <taxon>Bacillati</taxon>
        <taxon>Actinomycetota</taxon>
        <taxon>Actinomycetes</taxon>
        <taxon>Micrococcales</taxon>
        <taxon>Microbacteriaceae</taxon>
        <taxon>Leucobacter</taxon>
    </lineage>
</organism>
<name>A0A916NI49_9MICO</name>
<feature type="domain" description="AbiEi antitoxin N-terminal" evidence="2">
    <location>
        <begin position="12"/>
        <end position="43"/>
    </location>
</feature>
<evidence type="ECO:0000259" key="2">
    <source>
        <dbReference type="Pfam" id="PF13338"/>
    </source>
</evidence>
<evidence type="ECO:0000259" key="1">
    <source>
        <dbReference type="Pfam" id="PF04480"/>
    </source>
</evidence>
<reference evidence="3" key="1">
    <citation type="submission" date="2021-06" db="EMBL/GenBank/DDBJ databases">
        <authorList>
            <person name="Criscuolo A."/>
        </authorList>
    </citation>
    <scope>NUCLEOTIDE SEQUENCE</scope>
    <source>
        <strain evidence="3">CIP111803</strain>
    </source>
</reference>
<dbReference type="AlphaFoldDB" id="A0A916NI49"/>
<dbReference type="RefSeq" id="WP_218115548.1">
    <property type="nucleotide sequence ID" value="NZ_CAJVAP010000019.1"/>
</dbReference>
<proteinExistence type="predicted"/>
<dbReference type="Proteomes" id="UP000693892">
    <property type="component" value="Unassembled WGS sequence"/>
</dbReference>
<evidence type="ECO:0000313" key="4">
    <source>
        <dbReference type="Proteomes" id="UP000693892"/>
    </source>
</evidence>
<accession>A0A916NI49</accession>
<protein>
    <recommendedName>
        <fullName evidence="5">Very-short-patch-repair endonuclease</fullName>
    </recommendedName>
</protein>
<dbReference type="InterPro" id="IPR025159">
    <property type="entry name" value="AbiEi_N"/>
</dbReference>
<dbReference type="EMBL" id="CAJVAP010000019">
    <property type="protein sequence ID" value="CAG7614144.1"/>
    <property type="molecule type" value="Genomic_DNA"/>
</dbReference>
<feature type="domain" description="DUF559" evidence="1">
    <location>
        <begin position="195"/>
        <end position="259"/>
    </location>
</feature>